<accession>A0ABU8EX00</accession>
<evidence type="ECO:0000256" key="1">
    <source>
        <dbReference type="ARBA" id="ARBA00023015"/>
    </source>
</evidence>
<evidence type="ECO:0000313" key="7">
    <source>
        <dbReference type="Proteomes" id="UP001382455"/>
    </source>
</evidence>
<keyword evidence="1" id="KW-0805">Transcription regulation</keyword>
<evidence type="ECO:0000259" key="5">
    <source>
        <dbReference type="PROSITE" id="PS01124"/>
    </source>
</evidence>
<dbReference type="InterPro" id="IPR020449">
    <property type="entry name" value="Tscrpt_reg_AraC-type_HTH"/>
</dbReference>
<feature type="transmembrane region" description="Helical" evidence="4">
    <location>
        <begin position="69"/>
        <end position="87"/>
    </location>
</feature>
<reference evidence="6 7" key="1">
    <citation type="submission" date="2023-12" db="EMBL/GenBank/DDBJ databases">
        <title>Friends and Foes: Symbiotic and Algicidal bacterial influence on Karenia brevis blooms.</title>
        <authorList>
            <person name="Fei C."/>
            <person name="Mohamed A.R."/>
            <person name="Booker A."/>
            <person name="Arshad M."/>
            <person name="Klass S."/>
            <person name="Ahn S."/>
            <person name="Gilbert P.M."/>
            <person name="Heil C.A."/>
            <person name="Martinez J.M."/>
            <person name="Amin S.A."/>
        </authorList>
    </citation>
    <scope>NUCLEOTIDE SEQUENCE [LARGE SCALE GENOMIC DNA]</scope>
    <source>
        <strain evidence="6 7">CE15</strain>
    </source>
</reference>
<feature type="transmembrane region" description="Helical" evidence="4">
    <location>
        <begin position="126"/>
        <end position="144"/>
    </location>
</feature>
<gene>
    <name evidence="6" type="ORF">WAE96_17655</name>
</gene>
<dbReference type="SMART" id="SM00342">
    <property type="entry name" value="HTH_ARAC"/>
    <property type="match status" value="1"/>
</dbReference>
<dbReference type="EMBL" id="JBAWKS010000002">
    <property type="protein sequence ID" value="MEI4551507.1"/>
    <property type="molecule type" value="Genomic_DNA"/>
</dbReference>
<dbReference type="InterPro" id="IPR009057">
    <property type="entry name" value="Homeodomain-like_sf"/>
</dbReference>
<feature type="domain" description="HTH araC/xylS-type" evidence="5">
    <location>
        <begin position="238"/>
        <end position="344"/>
    </location>
</feature>
<feature type="transmembrane region" description="Helical" evidence="4">
    <location>
        <begin position="94"/>
        <end position="114"/>
    </location>
</feature>
<feature type="transmembrane region" description="Helical" evidence="4">
    <location>
        <begin position="165"/>
        <end position="188"/>
    </location>
</feature>
<keyword evidence="2" id="KW-0238">DNA-binding</keyword>
<sequence length="349" mass="40050">MSEEVNVITAILLAGFAQSLVLSGFLYNKSKQLKQFKILMLIHLVFALDLFLVFAGQHNWLSSRLNACWGAIYAILFFVFIRSCIGLMPSKREIMCYFAPWLALNISVIDFLYNPKSTVLSLRHELSGYFLLVIYLYFTIWACVTVRRYRKQQARFSTTLSNENILLLWGICASLFLAISVIPFQYMLQTSLPLPQLLMCCAMYAITYVLLLKPQLLDFKAKQVANTHKEKLYASEDALLAEHILTSLDEQQLFTDPNLNLQTFAEHLAMKPYLLSQVLNHHLGIKFIDLINQRRIEYVCNLIKNQPHMPILTIAMQAGFNAKSTFNAAFKKYRNLTPSEYKSQVLSTG</sequence>
<name>A0ABU8EX00_9GAMM</name>
<evidence type="ECO:0000256" key="4">
    <source>
        <dbReference type="SAM" id="Phobius"/>
    </source>
</evidence>
<keyword evidence="3" id="KW-0804">Transcription</keyword>
<protein>
    <submittedName>
        <fullName evidence="6">Helix-turn-helix transcriptional regulator</fullName>
    </submittedName>
</protein>
<comment type="caution">
    <text evidence="6">The sequence shown here is derived from an EMBL/GenBank/DDBJ whole genome shotgun (WGS) entry which is preliminary data.</text>
</comment>
<dbReference type="Pfam" id="PF12833">
    <property type="entry name" value="HTH_18"/>
    <property type="match status" value="1"/>
</dbReference>
<feature type="transmembrane region" description="Helical" evidence="4">
    <location>
        <begin position="38"/>
        <end position="57"/>
    </location>
</feature>
<dbReference type="Gene3D" id="1.10.10.60">
    <property type="entry name" value="Homeodomain-like"/>
    <property type="match status" value="2"/>
</dbReference>
<dbReference type="PANTHER" id="PTHR43280">
    <property type="entry name" value="ARAC-FAMILY TRANSCRIPTIONAL REGULATOR"/>
    <property type="match status" value="1"/>
</dbReference>
<dbReference type="InterPro" id="IPR018062">
    <property type="entry name" value="HTH_AraC-typ_CS"/>
</dbReference>
<keyword evidence="7" id="KW-1185">Reference proteome</keyword>
<dbReference type="PROSITE" id="PS01124">
    <property type="entry name" value="HTH_ARAC_FAMILY_2"/>
    <property type="match status" value="1"/>
</dbReference>
<dbReference type="Proteomes" id="UP001382455">
    <property type="component" value="Unassembled WGS sequence"/>
</dbReference>
<feature type="transmembrane region" description="Helical" evidence="4">
    <location>
        <begin position="6"/>
        <end position="26"/>
    </location>
</feature>
<keyword evidence="4" id="KW-0472">Membrane</keyword>
<dbReference type="PANTHER" id="PTHR43280:SF29">
    <property type="entry name" value="ARAC-FAMILY TRANSCRIPTIONAL REGULATOR"/>
    <property type="match status" value="1"/>
</dbReference>
<dbReference type="RefSeq" id="WP_336436473.1">
    <property type="nucleotide sequence ID" value="NZ_JBAWKS010000002.1"/>
</dbReference>
<dbReference type="SUPFAM" id="SSF46689">
    <property type="entry name" value="Homeodomain-like"/>
    <property type="match status" value="1"/>
</dbReference>
<organism evidence="6 7">
    <name type="scientific">Pseudoalteromonas spongiae</name>
    <dbReference type="NCBI Taxonomy" id="298657"/>
    <lineage>
        <taxon>Bacteria</taxon>
        <taxon>Pseudomonadati</taxon>
        <taxon>Pseudomonadota</taxon>
        <taxon>Gammaproteobacteria</taxon>
        <taxon>Alteromonadales</taxon>
        <taxon>Pseudoalteromonadaceae</taxon>
        <taxon>Pseudoalteromonas</taxon>
    </lineage>
</organism>
<keyword evidence="4" id="KW-1133">Transmembrane helix</keyword>
<proteinExistence type="predicted"/>
<dbReference type="InterPro" id="IPR018060">
    <property type="entry name" value="HTH_AraC"/>
</dbReference>
<keyword evidence="4" id="KW-0812">Transmembrane</keyword>
<evidence type="ECO:0000256" key="3">
    <source>
        <dbReference type="ARBA" id="ARBA00023163"/>
    </source>
</evidence>
<feature type="transmembrane region" description="Helical" evidence="4">
    <location>
        <begin position="194"/>
        <end position="212"/>
    </location>
</feature>
<dbReference type="PROSITE" id="PS00041">
    <property type="entry name" value="HTH_ARAC_FAMILY_1"/>
    <property type="match status" value="1"/>
</dbReference>
<evidence type="ECO:0000256" key="2">
    <source>
        <dbReference type="ARBA" id="ARBA00023125"/>
    </source>
</evidence>
<dbReference type="PRINTS" id="PR00032">
    <property type="entry name" value="HTHARAC"/>
</dbReference>
<evidence type="ECO:0000313" key="6">
    <source>
        <dbReference type="EMBL" id="MEI4551507.1"/>
    </source>
</evidence>